<gene>
    <name evidence="2" type="ORF">GPUH_LOCUS1381</name>
</gene>
<accession>A0A183CY40</accession>
<keyword evidence="1" id="KW-0472">Membrane</keyword>
<name>A0A183CY40_9BILA</name>
<keyword evidence="1" id="KW-1133">Transmembrane helix</keyword>
<keyword evidence="3" id="KW-1185">Reference proteome</keyword>
<keyword evidence="1" id="KW-0812">Transmembrane</keyword>
<organism evidence="4">
    <name type="scientific">Gongylonema pulchrum</name>
    <dbReference type="NCBI Taxonomy" id="637853"/>
    <lineage>
        <taxon>Eukaryota</taxon>
        <taxon>Metazoa</taxon>
        <taxon>Ecdysozoa</taxon>
        <taxon>Nematoda</taxon>
        <taxon>Chromadorea</taxon>
        <taxon>Rhabditida</taxon>
        <taxon>Spirurina</taxon>
        <taxon>Spiruromorpha</taxon>
        <taxon>Spiruroidea</taxon>
        <taxon>Gongylonematidae</taxon>
        <taxon>Gongylonema</taxon>
    </lineage>
</organism>
<dbReference type="OrthoDB" id="5787496at2759"/>
<evidence type="ECO:0000313" key="3">
    <source>
        <dbReference type="Proteomes" id="UP000271098"/>
    </source>
</evidence>
<proteinExistence type="predicted"/>
<feature type="transmembrane region" description="Helical" evidence="1">
    <location>
        <begin position="63"/>
        <end position="87"/>
    </location>
</feature>
<evidence type="ECO:0000313" key="2">
    <source>
        <dbReference type="EMBL" id="VDK29923.1"/>
    </source>
</evidence>
<protein>
    <submittedName>
        <fullName evidence="4">Conserved plasma membrane protein</fullName>
    </submittedName>
</protein>
<dbReference type="WBParaSite" id="GPUH_0000138401-mRNA-1">
    <property type="protein sequence ID" value="GPUH_0000138401-mRNA-1"/>
    <property type="gene ID" value="GPUH_0000138401"/>
</dbReference>
<dbReference type="AlphaFoldDB" id="A0A183CY40"/>
<reference evidence="4" key="1">
    <citation type="submission" date="2016-06" db="UniProtKB">
        <authorList>
            <consortium name="WormBaseParasite"/>
        </authorList>
    </citation>
    <scope>IDENTIFICATION</scope>
</reference>
<dbReference type="Proteomes" id="UP000271098">
    <property type="component" value="Unassembled WGS sequence"/>
</dbReference>
<dbReference type="EMBL" id="UYRT01001648">
    <property type="protein sequence ID" value="VDK29923.1"/>
    <property type="molecule type" value="Genomic_DNA"/>
</dbReference>
<sequence>MKRALCTVVDRVQCGGVVSSVTRRRVDVYACPTKLHSEEENRCCDPPEFNCCREPTFFENYLTVIFCVALVAAFAALTALSTVCLCWEKCLLHKLVRRRPTLDYMARPEETEHLNGISVPSEHSAEKRTYEVNSDIVYRLNKDSL</sequence>
<evidence type="ECO:0000256" key="1">
    <source>
        <dbReference type="SAM" id="Phobius"/>
    </source>
</evidence>
<evidence type="ECO:0000313" key="4">
    <source>
        <dbReference type="WBParaSite" id="GPUH_0000138401-mRNA-1"/>
    </source>
</evidence>
<reference evidence="2 3" key="2">
    <citation type="submission" date="2018-11" db="EMBL/GenBank/DDBJ databases">
        <authorList>
            <consortium name="Pathogen Informatics"/>
        </authorList>
    </citation>
    <scope>NUCLEOTIDE SEQUENCE [LARGE SCALE GENOMIC DNA]</scope>
</reference>